<comment type="caution">
    <text evidence="2">The sequence shown here is derived from an EMBL/GenBank/DDBJ whole genome shotgun (WGS) entry which is preliminary data.</text>
</comment>
<proteinExistence type="predicted"/>
<evidence type="ECO:0000313" key="2">
    <source>
        <dbReference type="EMBL" id="KRL67048.1"/>
    </source>
</evidence>
<accession>A0A0R1SM10</accession>
<evidence type="ECO:0000313" key="3">
    <source>
        <dbReference type="Proteomes" id="UP000051647"/>
    </source>
</evidence>
<sequence>MRRKWIYLFGSAMILFLFLTGCSKSTNEKTILTSTNSYYEPVKSIVGDKYKVEPIVKSVNVDPHSYKPTTDISKKVSKAALVVSDGLGYDDWVNKLAEANNKQDDVLNYGADVLHLKNGSNEHLWFDVDGMKKLSKIVYQRVSDMDNLNKKTYHKNYQKYDQKLDKLIAREKAIKQSAQGKKAYVTEPLPDYLLKDLGISVADNHFAKAIEDETDPSVKDIQEIQNGLKSHKVDVLVVNKQVSSGIVNKIKKTAKENDVPIVYLTETLPKDLGYYEWMDQNLDQIQKALE</sequence>
<gene>
    <name evidence="2" type="ORF">FC27_GL002168</name>
</gene>
<dbReference type="EMBL" id="AZFA01000008">
    <property type="protein sequence ID" value="KRL67048.1"/>
    <property type="molecule type" value="Genomic_DNA"/>
</dbReference>
<dbReference type="eggNOG" id="COG0803">
    <property type="taxonomic scope" value="Bacteria"/>
</dbReference>
<name>A0A0R1SM10_9LACO</name>
<dbReference type="Proteomes" id="UP000051647">
    <property type="component" value="Unassembled WGS sequence"/>
</dbReference>
<dbReference type="SUPFAM" id="SSF53807">
    <property type="entry name" value="Helical backbone' metal receptor"/>
    <property type="match status" value="1"/>
</dbReference>
<keyword evidence="2" id="KW-0449">Lipoprotein</keyword>
<dbReference type="AlphaFoldDB" id="A0A0R1SM10"/>
<organism evidence="2 3">
    <name type="scientific">Companilactobacillus versmoldensis DSM 14857 = KCTC 3814</name>
    <dbReference type="NCBI Taxonomy" id="1423815"/>
    <lineage>
        <taxon>Bacteria</taxon>
        <taxon>Bacillati</taxon>
        <taxon>Bacillota</taxon>
        <taxon>Bacilli</taxon>
        <taxon>Lactobacillales</taxon>
        <taxon>Lactobacillaceae</taxon>
        <taxon>Companilactobacillus</taxon>
    </lineage>
</organism>
<keyword evidence="3" id="KW-1185">Reference proteome</keyword>
<dbReference type="InterPro" id="IPR050492">
    <property type="entry name" value="Bact_metal-bind_prot9"/>
</dbReference>
<reference evidence="2 3" key="1">
    <citation type="journal article" date="2015" name="Genome Announc.">
        <title>Expanding the biotechnology potential of lactobacilli through comparative genomics of 213 strains and associated genera.</title>
        <authorList>
            <person name="Sun Z."/>
            <person name="Harris H.M."/>
            <person name="McCann A."/>
            <person name="Guo C."/>
            <person name="Argimon S."/>
            <person name="Zhang W."/>
            <person name="Yang X."/>
            <person name="Jeffery I.B."/>
            <person name="Cooney J.C."/>
            <person name="Kagawa T.F."/>
            <person name="Liu W."/>
            <person name="Song Y."/>
            <person name="Salvetti E."/>
            <person name="Wrobel A."/>
            <person name="Rasinkangas P."/>
            <person name="Parkhill J."/>
            <person name="Rea M.C."/>
            <person name="O'Sullivan O."/>
            <person name="Ritari J."/>
            <person name="Douillard F.P."/>
            <person name="Paul Ross R."/>
            <person name="Yang R."/>
            <person name="Briner A.E."/>
            <person name="Felis G.E."/>
            <person name="de Vos W.M."/>
            <person name="Barrangou R."/>
            <person name="Klaenhammer T.R."/>
            <person name="Caufield P.W."/>
            <person name="Cui Y."/>
            <person name="Zhang H."/>
            <person name="O'Toole P.W."/>
        </authorList>
    </citation>
    <scope>NUCLEOTIDE SEQUENCE [LARGE SCALE GENOMIC DNA]</scope>
    <source>
        <strain evidence="2 3">DSM 14857</strain>
    </source>
</reference>
<feature type="chain" id="PRO_5006410679" evidence="1">
    <location>
        <begin position="26"/>
        <end position="290"/>
    </location>
</feature>
<keyword evidence="1" id="KW-0732">Signal</keyword>
<dbReference type="PATRIC" id="fig|1423815.3.peg.2223"/>
<dbReference type="OrthoDB" id="9810636at2"/>
<dbReference type="Gene3D" id="3.40.50.1980">
    <property type="entry name" value="Nitrogenase molybdenum iron protein domain"/>
    <property type="match status" value="2"/>
</dbReference>
<dbReference type="RefSeq" id="WP_010625163.1">
    <property type="nucleotide sequence ID" value="NZ_AZFA01000008.1"/>
</dbReference>
<evidence type="ECO:0000256" key="1">
    <source>
        <dbReference type="SAM" id="SignalP"/>
    </source>
</evidence>
<dbReference type="GO" id="GO:0030001">
    <property type="term" value="P:metal ion transport"/>
    <property type="evidence" value="ECO:0007669"/>
    <property type="project" value="InterPro"/>
</dbReference>
<dbReference type="Pfam" id="PF01297">
    <property type="entry name" value="ZnuA"/>
    <property type="match status" value="1"/>
</dbReference>
<dbReference type="InterPro" id="IPR006127">
    <property type="entry name" value="ZnuA-like"/>
</dbReference>
<dbReference type="STRING" id="1423815.FC27_GL002168"/>
<feature type="signal peptide" evidence="1">
    <location>
        <begin position="1"/>
        <end position="25"/>
    </location>
</feature>
<dbReference type="PANTHER" id="PTHR42953">
    <property type="entry name" value="HIGH-AFFINITY ZINC UPTAKE SYSTEM PROTEIN ZNUA-RELATED"/>
    <property type="match status" value="1"/>
</dbReference>
<protein>
    <submittedName>
        <fullName evidence="2">Zinc iron ABC transporter substrate-binding lipoprotein</fullName>
    </submittedName>
</protein>
<dbReference type="GO" id="GO:0046872">
    <property type="term" value="F:metal ion binding"/>
    <property type="evidence" value="ECO:0007669"/>
    <property type="project" value="InterPro"/>
</dbReference>
<dbReference type="PROSITE" id="PS51257">
    <property type="entry name" value="PROKAR_LIPOPROTEIN"/>
    <property type="match status" value="1"/>
</dbReference>